<accession>A0A261RVA2</accession>
<dbReference type="PROSITE" id="PS51077">
    <property type="entry name" value="HTH_ICLR"/>
    <property type="match status" value="1"/>
</dbReference>
<gene>
    <name evidence="6" type="ORF">CEG14_24090</name>
</gene>
<dbReference type="InterPro" id="IPR014757">
    <property type="entry name" value="Tscrpt_reg_IclR_C"/>
</dbReference>
<organism evidence="6 7">
    <name type="scientific">Bordetella genomosp. 1</name>
    <dbReference type="NCBI Taxonomy" id="1395607"/>
    <lineage>
        <taxon>Bacteria</taxon>
        <taxon>Pseudomonadati</taxon>
        <taxon>Pseudomonadota</taxon>
        <taxon>Betaproteobacteria</taxon>
        <taxon>Burkholderiales</taxon>
        <taxon>Alcaligenaceae</taxon>
        <taxon>Bordetella</taxon>
    </lineage>
</organism>
<dbReference type="GO" id="GO:0045892">
    <property type="term" value="P:negative regulation of DNA-templated transcription"/>
    <property type="evidence" value="ECO:0007669"/>
    <property type="project" value="TreeGrafter"/>
</dbReference>
<dbReference type="InterPro" id="IPR036388">
    <property type="entry name" value="WH-like_DNA-bd_sf"/>
</dbReference>
<dbReference type="AlphaFoldDB" id="A0A261RVA2"/>
<dbReference type="InterPro" id="IPR029016">
    <property type="entry name" value="GAF-like_dom_sf"/>
</dbReference>
<comment type="caution">
    <text evidence="6">The sequence shown here is derived from an EMBL/GenBank/DDBJ whole genome shotgun (WGS) entry which is preliminary data.</text>
</comment>
<keyword evidence="1" id="KW-0805">Transcription regulation</keyword>
<name>A0A261RVA2_9BORD</name>
<dbReference type="PANTHER" id="PTHR30136">
    <property type="entry name" value="HELIX-TURN-HELIX TRANSCRIPTIONAL REGULATOR, ICLR FAMILY"/>
    <property type="match status" value="1"/>
</dbReference>
<feature type="domain" description="HTH iclR-type" evidence="4">
    <location>
        <begin position="21"/>
        <end position="81"/>
    </location>
</feature>
<dbReference type="PROSITE" id="PS51078">
    <property type="entry name" value="ICLR_ED"/>
    <property type="match status" value="1"/>
</dbReference>
<dbReference type="RefSeq" id="WP_094828932.1">
    <property type="nucleotide sequence ID" value="NZ_NEVL01000006.1"/>
</dbReference>
<dbReference type="GO" id="GO:0003700">
    <property type="term" value="F:DNA-binding transcription factor activity"/>
    <property type="evidence" value="ECO:0007669"/>
    <property type="project" value="TreeGrafter"/>
</dbReference>
<protein>
    <submittedName>
        <fullName evidence="6">IclR family transcriptional regulator</fullName>
    </submittedName>
</protein>
<keyword evidence="3" id="KW-0804">Transcription</keyword>
<keyword evidence="2" id="KW-0238">DNA-binding</keyword>
<dbReference type="InterPro" id="IPR036390">
    <property type="entry name" value="WH_DNA-bd_sf"/>
</dbReference>
<evidence type="ECO:0000256" key="1">
    <source>
        <dbReference type="ARBA" id="ARBA00023015"/>
    </source>
</evidence>
<dbReference type="Proteomes" id="UP000217005">
    <property type="component" value="Unassembled WGS sequence"/>
</dbReference>
<reference evidence="6 7" key="1">
    <citation type="submission" date="2017-05" db="EMBL/GenBank/DDBJ databases">
        <title>Complete and WGS of Bordetella genogroups.</title>
        <authorList>
            <person name="Spilker T."/>
            <person name="LiPuma J."/>
        </authorList>
    </citation>
    <scope>NUCLEOTIDE SEQUENCE [LARGE SCALE GENOMIC DNA]</scope>
    <source>
        <strain evidence="6 7">AU17610</strain>
    </source>
</reference>
<dbReference type="OrthoDB" id="9000968at2"/>
<dbReference type="SUPFAM" id="SSF46785">
    <property type="entry name" value="Winged helix' DNA-binding domain"/>
    <property type="match status" value="1"/>
</dbReference>
<evidence type="ECO:0000313" key="6">
    <source>
        <dbReference type="EMBL" id="OZI29006.1"/>
    </source>
</evidence>
<sequence length="270" mass="28909">MAVIPICWTTPVSADKPAYEVPALARAHALLSRLSERGAPMRAAELARDSGMPRSSLYLLLETLEARRWIERAGDGYVIGLTLLSLGSAYLRHDNLEPAFRDAAADFVARHNEVMQLAMLDGADVAYLAREDARRPVRLVTDPGSRLPAHACALGKALLASLSDAEVLARLPSPLPAITDRTITDPARLLAELATARRTGFALDLEEVSAGLTCYAAYVGRTPLGRRVAVSTSLPADRLDPRHADAVRAGLIAAARQIALRATAEEPPAP</sequence>
<dbReference type="EMBL" id="NEVL01000006">
    <property type="protein sequence ID" value="OZI29006.1"/>
    <property type="molecule type" value="Genomic_DNA"/>
</dbReference>
<dbReference type="SUPFAM" id="SSF55781">
    <property type="entry name" value="GAF domain-like"/>
    <property type="match status" value="1"/>
</dbReference>
<dbReference type="Gene3D" id="1.10.10.10">
    <property type="entry name" value="Winged helix-like DNA-binding domain superfamily/Winged helix DNA-binding domain"/>
    <property type="match status" value="1"/>
</dbReference>
<dbReference type="Gene3D" id="3.30.450.40">
    <property type="match status" value="1"/>
</dbReference>
<evidence type="ECO:0000256" key="2">
    <source>
        <dbReference type="ARBA" id="ARBA00023125"/>
    </source>
</evidence>
<evidence type="ECO:0000259" key="4">
    <source>
        <dbReference type="PROSITE" id="PS51077"/>
    </source>
</evidence>
<evidence type="ECO:0000259" key="5">
    <source>
        <dbReference type="PROSITE" id="PS51078"/>
    </source>
</evidence>
<evidence type="ECO:0000256" key="3">
    <source>
        <dbReference type="ARBA" id="ARBA00023163"/>
    </source>
</evidence>
<evidence type="ECO:0000313" key="7">
    <source>
        <dbReference type="Proteomes" id="UP000217005"/>
    </source>
</evidence>
<dbReference type="InterPro" id="IPR005471">
    <property type="entry name" value="Tscrpt_reg_IclR_N"/>
</dbReference>
<dbReference type="Pfam" id="PF09339">
    <property type="entry name" value="HTH_IclR"/>
    <property type="match status" value="1"/>
</dbReference>
<dbReference type="PANTHER" id="PTHR30136:SF24">
    <property type="entry name" value="HTH-TYPE TRANSCRIPTIONAL REPRESSOR ALLR"/>
    <property type="match status" value="1"/>
</dbReference>
<dbReference type="InterPro" id="IPR050707">
    <property type="entry name" value="HTH_MetabolicPath_Reg"/>
</dbReference>
<dbReference type="GO" id="GO:0003677">
    <property type="term" value="F:DNA binding"/>
    <property type="evidence" value="ECO:0007669"/>
    <property type="project" value="UniProtKB-KW"/>
</dbReference>
<feature type="domain" description="IclR-ED" evidence="5">
    <location>
        <begin position="82"/>
        <end position="264"/>
    </location>
</feature>
<dbReference type="SMART" id="SM00346">
    <property type="entry name" value="HTH_ICLR"/>
    <property type="match status" value="1"/>
</dbReference>
<dbReference type="Pfam" id="PF01614">
    <property type="entry name" value="IclR_C"/>
    <property type="match status" value="1"/>
</dbReference>
<proteinExistence type="predicted"/>